<dbReference type="RefSeq" id="WP_219666022.1">
    <property type="nucleotide sequence ID" value="NZ_WTFF01000044.1"/>
</dbReference>
<keyword evidence="2" id="KW-0540">Nuclease</keyword>
<dbReference type="SUPFAM" id="SSF52980">
    <property type="entry name" value="Restriction endonuclease-like"/>
    <property type="match status" value="1"/>
</dbReference>
<dbReference type="CDD" id="cd06260">
    <property type="entry name" value="DUF820-like"/>
    <property type="match status" value="1"/>
</dbReference>
<gene>
    <name evidence="2" type="ORF">GPJ59_09415</name>
</gene>
<evidence type="ECO:0000313" key="3">
    <source>
        <dbReference type="Proteomes" id="UP000812013"/>
    </source>
</evidence>
<dbReference type="GO" id="GO:0004519">
    <property type="term" value="F:endonuclease activity"/>
    <property type="evidence" value="ECO:0007669"/>
    <property type="project" value="UniProtKB-KW"/>
</dbReference>
<sequence length="201" mass="22166">MSLPIHESLPPADEPAVTDMLDVYESTETPEGWRSEIIEGEIVLVPPPSGDLEDILDYLRTELRTVIPRSWGLSSNSGLILPSLSKVPVPDLLVTDARLRDVSYAPKGGVNWAVRLEHVELVVEVTSGNAATDRDVKRVAYGKAGIPRYLLVDRQKHEVTLFTEPHELGYGHPQRVPYGESLTIDFEAVGTVTIDTADFPK</sequence>
<comment type="caution">
    <text evidence="2">The sequence shown here is derived from an EMBL/GenBank/DDBJ whole genome shotgun (WGS) entry which is preliminary data.</text>
</comment>
<dbReference type="Proteomes" id="UP000812013">
    <property type="component" value="Unassembled WGS sequence"/>
</dbReference>
<dbReference type="InterPro" id="IPR011335">
    <property type="entry name" value="Restrct_endonuc-II-like"/>
</dbReference>
<name>A0ABS6Z3W5_9ACTN</name>
<dbReference type="InterPro" id="IPR008538">
    <property type="entry name" value="Uma2"/>
</dbReference>
<keyword evidence="3" id="KW-1185">Reference proteome</keyword>
<keyword evidence="2" id="KW-0378">Hydrolase</keyword>
<organism evidence="2 3">
    <name type="scientific">Streptomyces bambusae</name>
    <dbReference type="NCBI Taxonomy" id="1550616"/>
    <lineage>
        <taxon>Bacteria</taxon>
        <taxon>Bacillati</taxon>
        <taxon>Actinomycetota</taxon>
        <taxon>Actinomycetes</taxon>
        <taxon>Kitasatosporales</taxon>
        <taxon>Streptomycetaceae</taxon>
        <taxon>Streptomyces</taxon>
    </lineage>
</organism>
<dbReference type="InterPro" id="IPR012296">
    <property type="entry name" value="Nuclease_put_TT1808"/>
</dbReference>
<dbReference type="PANTHER" id="PTHR35400">
    <property type="entry name" value="SLR1083 PROTEIN"/>
    <property type="match status" value="1"/>
</dbReference>
<keyword evidence="2" id="KW-0255">Endonuclease</keyword>
<proteinExistence type="predicted"/>
<reference evidence="2 3" key="1">
    <citation type="submission" date="2019-12" db="EMBL/GenBank/DDBJ databases">
        <title>Genome sequence of Streptomyces bambusae.</title>
        <authorList>
            <person name="Bansal K."/>
            <person name="Choksket S."/>
            <person name="Korpole S."/>
            <person name="Patil P.B."/>
        </authorList>
    </citation>
    <scope>NUCLEOTIDE SEQUENCE [LARGE SCALE GENOMIC DNA]</scope>
    <source>
        <strain evidence="2 3">SK60</strain>
    </source>
</reference>
<protein>
    <submittedName>
        <fullName evidence="2">Uma2 family endonuclease</fullName>
    </submittedName>
</protein>
<dbReference type="Pfam" id="PF05685">
    <property type="entry name" value="Uma2"/>
    <property type="match status" value="1"/>
</dbReference>
<dbReference type="EMBL" id="WTFF01000044">
    <property type="protein sequence ID" value="MBW5482094.1"/>
    <property type="molecule type" value="Genomic_DNA"/>
</dbReference>
<feature type="domain" description="Putative restriction endonuclease" evidence="1">
    <location>
        <begin position="24"/>
        <end position="183"/>
    </location>
</feature>
<dbReference type="PANTHER" id="PTHR35400:SF3">
    <property type="entry name" value="SLL1072 PROTEIN"/>
    <property type="match status" value="1"/>
</dbReference>
<evidence type="ECO:0000313" key="2">
    <source>
        <dbReference type="EMBL" id="MBW5482094.1"/>
    </source>
</evidence>
<accession>A0ABS6Z3W5</accession>
<evidence type="ECO:0000259" key="1">
    <source>
        <dbReference type="Pfam" id="PF05685"/>
    </source>
</evidence>
<dbReference type="Gene3D" id="3.90.1570.10">
    <property type="entry name" value="tt1808, chain A"/>
    <property type="match status" value="1"/>
</dbReference>